<dbReference type="Proteomes" id="UP000596742">
    <property type="component" value="Unassembled WGS sequence"/>
</dbReference>
<evidence type="ECO:0000256" key="7">
    <source>
        <dbReference type="ARBA" id="ARBA00023157"/>
    </source>
</evidence>
<dbReference type="InterPro" id="IPR036772">
    <property type="entry name" value="SRCR-like_dom_sf"/>
</dbReference>
<keyword evidence="8" id="KW-0325">Glycoprotein</keyword>
<protein>
    <recommendedName>
        <fullName evidence="10">SRCR domain-containing protein</fullName>
    </recommendedName>
</protein>
<dbReference type="PROSITE" id="PS00420">
    <property type="entry name" value="SRCR_1"/>
    <property type="match status" value="1"/>
</dbReference>
<dbReference type="PANTHER" id="PTHR48071:SF18">
    <property type="entry name" value="DELETED IN MALIGNANT BRAIN TUMORS 1 PROTEIN-RELATED"/>
    <property type="match status" value="1"/>
</dbReference>
<evidence type="ECO:0000256" key="9">
    <source>
        <dbReference type="PROSITE-ProRule" id="PRU00196"/>
    </source>
</evidence>
<sequence length="213" mass="23829">MRRDEGRLEIYLNRVWGTVYEQEFDDIDAAVACRQLGYRTGVAIRFGLIYYGTGPIWLYGLGCNGSESKLTDCTNSHLTYCSHYLDVGIQCLFNYPTKDHGHLRIVDGAHVHEGRLEIYMNGVWGTVCRDFFDDIDATVVCRQLGYCSGKALQSYNVVDGTGVILLDDLHCSGIESRLMTCSYDPITTDCGSYDDIGVSCSFTCPTTGKLEFR</sequence>
<dbReference type="Pfam" id="PF00530">
    <property type="entry name" value="SRCR"/>
    <property type="match status" value="2"/>
</dbReference>
<gene>
    <name evidence="11" type="ORF">MGAL_10B065005</name>
</gene>
<evidence type="ECO:0000256" key="6">
    <source>
        <dbReference type="ARBA" id="ARBA00023136"/>
    </source>
</evidence>
<dbReference type="PRINTS" id="PR00258">
    <property type="entry name" value="SPERACTRCPTR"/>
</dbReference>
<name>A0A8B6DSR8_MYTGA</name>
<feature type="disulfide bond" evidence="9">
    <location>
        <begin position="171"/>
        <end position="181"/>
    </location>
</feature>
<dbReference type="Gene3D" id="3.10.250.10">
    <property type="entry name" value="SRCR-like domain"/>
    <property type="match status" value="2"/>
</dbReference>
<dbReference type="OrthoDB" id="6116978at2759"/>
<evidence type="ECO:0000256" key="8">
    <source>
        <dbReference type="ARBA" id="ARBA00023180"/>
    </source>
</evidence>
<evidence type="ECO:0000256" key="5">
    <source>
        <dbReference type="ARBA" id="ARBA00022989"/>
    </source>
</evidence>
<evidence type="ECO:0000256" key="4">
    <source>
        <dbReference type="ARBA" id="ARBA00022737"/>
    </source>
</evidence>
<organism evidence="11 12">
    <name type="scientific">Mytilus galloprovincialis</name>
    <name type="common">Mediterranean mussel</name>
    <dbReference type="NCBI Taxonomy" id="29158"/>
    <lineage>
        <taxon>Eukaryota</taxon>
        <taxon>Metazoa</taxon>
        <taxon>Spiralia</taxon>
        <taxon>Lophotrochozoa</taxon>
        <taxon>Mollusca</taxon>
        <taxon>Bivalvia</taxon>
        <taxon>Autobranchia</taxon>
        <taxon>Pteriomorphia</taxon>
        <taxon>Mytilida</taxon>
        <taxon>Mytiloidea</taxon>
        <taxon>Mytilidae</taxon>
        <taxon>Mytilinae</taxon>
        <taxon>Mytilus</taxon>
    </lineage>
</organism>
<keyword evidence="7 9" id="KW-1015">Disulfide bond</keyword>
<evidence type="ECO:0000256" key="3">
    <source>
        <dbReference type="ARBA" id="ARBA00022729"/>
    </source>
</evidence>
<feature type="domain" description="SRCR" evidence="10">
    <location>
        <begin position="1"/>
        <end position="92"/>
    </location>
</feature>
<keyword evidence="6" id="KW-0472">Membrane</keyword>
<dbReference type="EMBL" id="UYJE01003887">
    <property type="protein sequence ID" value="VDI23191.1"/>
    <property type="molecule type" value="Genomic_DNA"/>
</dbReference>
<evidence type="ECO:0000313" key="11">
    <source>
        <dbReference type="EMBL" id="VDI23191.1"/>
    </source>
</evidence>
<feature type="domain" description="SRCR" evidence="10">
    <location>
        <begin position="103"/>
        <end position="201"/>
    </location>
</feature>
<proteinExistence type="predicted"/>
<dbReference type="PANTHER" id="PTHR48071">
    <property type="entry name" value="SRCR DOMAIN-CONTAINING PROTEIN"/>
    <property type="match status" value="1"/>
</dbReference>
<evidence type="ECO:0000313" key="12">
    <source>
        <dbReference type="Proteomes" id="UP000596742"/>
    </source>
</evidence>
<dbReference type="AlphaFoldDB" id="A0A8B6DSR8"/>
<evidence type="ECO:0000256" key="2">
    <source>
        <dbReference type="ARBA" id="ARBA00022692"/>
    </source>
</evidence>
<dbReference type="FunFam" id="3.10.250.10:FF:000016">
    <property type="entry name" value="Scavenger receptor cysteine-rich protein type 12"/>
    <property type="match status" value="1"/>
</dbReference>
<reference evidence="11" key="1">
    <citation type="submission" date="2018-11" db="EMBL/GenBank/DDBJ databases">
        <authorList>
            <person name="Alioto T."/>
            <person name="Alioto T."/>
        </authorList>
    </citation>
    <scope>NUCLEOTIDE SEQUENCE</scope>
</reference>
<comment type="caution">
    <text evidence="9">Lacks conserved residue(s) required for the propagation of feature annotation.</text>
</comment>
<keyword evidence="5" id="KW-1133">Transmembrane helix</keyword>
<keyword evidence="2" id="KW-0812">Transmembrane</keyword>
<accession>A0A8B6DSR8</accession>
<dbReference type="GO" id="GO:0016020">
    <property type="term" value="C:membrane"/>
    <property type="evidence" value="ECO:0007669"/>
    <property type="project" value="UniProtKB-SubCell"/>
</dbReference>
<keyword evidence="3" id="KW-0732">Signal</keyword>
<dbReference type="PROSITE" id="PS50287">
    <property type="entry name" value="SRCR_2"/>
    <property type="match status" value="2"/>
</dbReference>
<evidence type="ECO:0000256" key="1">
    <source>
        <dbReference type="ARBA" id="ARBA00004167"/>
    </source>
</evidence>
<feature type="disulfide bond" evidence="9">
    <location>
        <begin position="63"/>
        <end position="73"/>
    </location>
</feature>
<keyword evidence="12" id="KW-1185">Reference proteome</keyword>
<dbReference type="SMART" id="SM00202">
    <property type="entry name" value="SR"/>
    <property type="match status" value="2"/>
</dbReference>
<comment type="caution">
    <text evidence="11">The sequence shown here is derived from an EMBL/GenBank/DDBJ whole genome shotgun (WGS) entry which is preliminary data.</text>
</comment>
<comment type="subcellular location">
    <subcellularLocation>
        <location evidence="1">Membrane</location>
        <topology evidence="1">Single-pass membrane protein</topology>
    </subcellularLocation>
</comment>
<dbReference type="FunFam" id="3.10.250.10:FF:000001">
    <property type="entry name" value="Lysyl oxidase 4 isoform X1"/>
    <property type="match status" value="1"/>
</dbReference>
<dbReference type="InterPro" id="IPR001190">
    <property type="entry name" value="SRCR"/>
</dbReference>
<keyword evidence="4" id="KW-0677">Repeat</keyword>
<dbReference type="SUPFAM" id="SSF56487">
    <property type="entry name" value="SRCR-like"/>
    <property type="match status" value="2"/>
</dbReference>
<evidence type="ECO:0000259" key="10">
    <source>
        <dbReference type="PROSITE" id="PS50287"/>
    </source>
</evidence>